<protein>
    <submittedName>
        <fullName evidence="2">Leucine Rich repeats (2 copies)</fullName>
    </submittedName>
</protein>
<proteinExistence type="predicted"/>
<keyword evidence="3" id="KW-1185">Reference proteome</keyword>
<keyword evidence="1" id="KW-1133">Transmembrane helix</keyword>
<sequence>MEEPVASTPPTNVAHGAARLTWRKIVLLVLLLAAGAWLGLGYLQVRQERSALRELALLGGEVGERTQSNAPRWLQSLLGEEFFTDASKITFQPGEINSSRLAPLALLRSLESVDLSLTNADDRAVPFLARLPELTTLFLKGTAVTDKGVAGLAHAAKLERLDLSGCPITPAAGESLAEIRSLRFLWLDDTPLGDAGPQSLSLLRLEFLSLNRCQLTDASGEQVRRMNTLRSVRLAGNTIGDPALTEIGQMQPLSNLLDLSDCPVTDAGLESLGQLIYLRSLDLRGSQATSAGIMRLRRTLPRCRILADASPEG</sequence>
<dbReference type="KEGG" id="lcre:Pla8534_54690"/>
<name>A0A518E0M6_9BACT</name>
<dbReference type="InterPro" id="IPR032675">
    <property type="entry name" value="LRR_dom_sf"/>
</dbReference>
<evidence type="ECO:0000313" key="2">
    <source>
        <dbReference type="EMBL" id="QDU97619.1"/>
    </source>
</evidence>
<dbReference type="SUPFAM" id="SSF52047">
    <property type="entry name" value="RNI-like"/>
    <property type="match status" value="1"/>
</dbReference>
<dbReference type="RefSeq" id="WP_145056383.1">
    <property type="nucleotide sequence ID" value="NZ_CP036433.1"/>
</dbReference>
<feature type="transmembrane region" description="Helical" evidence="1">
    <location>
        <begin position="25"/>
        <end position="43"/>
    </location>
</feature>
<organism evidence="2 3">
    <name type="scientific">Lignipirellula cremea</name>
    <dbReference type="NCBI Taxonomy" id="2528010"/>
    <lineage>
        <taxon>Bacteria</taxon>
        <taxon>Pseudomonadati</taxon>
        <taxon>Planctomycetota</taxon>
        <taxon>Planctomycetia</taxon>
        <taxon>Pirellulales</taxon>
        <taxon>Pirellulaceae</taxon>
        <taxon>Lignipirellula</taxon>
    </lineage>
</organism>
<dbReference type="GO" id="GO:0019005">
    <property type="term" value="C:SCF ubiquitin ligase complex"/>
    <property type="evidence" value="ECO:0007669"/>
    <property type="project" value="TreeGrafter"/>
</dbReference>
<keyword evidence="1" id="KW-0812">Transmembrane</keyword>
<keyword evidence="1" id="KW-0472">Membrane</keyword>
<dbReference type="OrthoDB" id="232968at2"/>
<dbReference type="EMBL" id="CP036433">
    <property type="protein sequence ID" value="QDU97619.1"/>
    <property type="molecule type" value="Genomic_DNA"/>
</dbReference>
<accession>A0A518E0M6</accession>
<dbReference type="PANTHER" id="PTHR13318">
    <property type="entry name" value="PARTNER OF PAIRED, ISOFORM B-RELATED"/>
    <property type="match status" value="1"/>
</dbReference>
<evidence type="ECO:0000256" key="1">
    <source>
        <dbReference type="SAM" id="Phobius"/>
    </source>
</evidence>
<gene>
    <name evidence="2" type="ORF">Pla8534_54690</name>
</gene>
<reference evidence="2 3" key="1">
    <citation type="submission" date="2019-02" db="EMBL/GenBank/DDBJ databases">
        <title>Deep-cultivation of Planctomycetes and their phenomic and genomic characterization uncovers novel biology.</title>
        <authorList>
            <person name="Wiegand S."/>
            <person name="Jogler M."/>
            <person name="Boedeker C."/>
            <person name="Pinto D."/>
            <person name="Vollmers J."/>
            <person name="Rivas-Marin E."/>
            <person name="Kohn T."/>
            <person name="Peeters S.H."/>
            <person name="Heuer A."/>
            <person name="Rast P."/>
            <person name="Oberbeckmann S."/>
            <person name="Bunk B."/>
            <person name="Jeske O."/>
            <person name="Meyerdierks A."/>
            <person name="Storesund J.E."/>
            <person name="Kallscheuer N."/>
            <person name="Luecker S."/>
            <person name="Lage O.M."/>
            <person name="Pohl T."/>
            <person name="Merkel B.J."/>
            <person name="Hornburger P."/>
            <person name="Mueller R.-W."/>
            <person name="Bruemmer F."/>
            <person name="Labrenz M."/>
            <person name="Spormann A.M."/>
            <person name="Op den Camp H."/>
            <person name="Overmann J."/>
            <person name="Amann R."/>
            <person name="Jetten M.S.M."/>
            <person name="Mascher T."/>
            <person name="Medema M.H."/>
            <person name="Devos D.P."/>
            <person name="Kaster A.-K."/>
            <person name="Ovreas L."/>
            <person name="Rohde M."/>
            <person name="Galperin M.Y."/>
            <person name="Jogler C."/>
        </authorList>
    </citation>
    <scope>NUCLEOTIDE SEQUENCE [LARGE SCALE GENOMIC DNA]</scope>
    <source>
        <strain evidence="2 3">Pla85_3_4</strain>
    </source>
</reference>
<evidence type="ECO:0000313" key="3">
    <source>
        <dbReference type="Proteomes" id="UP000317648"/>
    </source>
</evidence>
<dbReference type="InterPro" id="IPR001611">
    <property type="entry name" value="Leu-rich_rpt"/>
</dbReference>
<dbReference type="Proteomes" id="UP000317648">
    <property type="component" value="Chromosome"/>
</dbReference>
<dbReference type="AlphaFoldDB" id="A0A518E0M6"/>
<dbReference type="PANTHER" id="PTHR13318:SF95">
    <property type="entry name" value="F-BOX PROTEIN YLR352W"/>
    <property type="match status" value="1"/>
</dbReference>
<dbReference type="Pfam" id="PF13516">
    <property type="entry name" value="LRR_6"/>
    <property type="match status" value="3"/>
</dbReference>
<dbReference type="Gene3D" id="3.80.10.10">
    <property type="entry name" value="Ribonuclease Inhibitor"/>
    <property type="match status" value="2"/>
</dbReference>
<dbReference type="GO" id="GO:0031146">
    <property type="term" value="P:SCF-dependent proteasomal ubiquitin-dependent protein catabolic process"/>
    <property type="evidence" value="ECO:0007669"/>
    <property type="project" value="TreeGrafter"/>
</dbReference>